<evidence type="ECO:0000256" key="1">
    <source>
        <dbReference type="SAM" id="SignalP"/>
    </source>
</evidence>
<dbReference type="EMBL" id="DF968182">
    <property type="protein sequence ID" value="GAP42647.1"/>
    <property type="molecule type" value="Genomic_DNA"/>
</dbReference>
<dbReference type="AlphaFoldDB" id="A0A0S7BW79"/>
<name>A0A0S7BW79_9BACT</name>
<evidence type="ECO:0000313" key="3">
    <source>
        <dbReference type="Proteomes" id="UP000053091"/>
    </source>
</evidence>
<reference evidence="2" key="1">
    <citation type="journal article" date="2015" name="Genome Announc.">
        <title>Draft Genome Sequence of Bacteroidales Strain TBC1, a Novel Isolate from a Methanogenic Wastewater Treatment System.</title>
        <authorList>
            <person name="Tourlousse D.M."/>
            <person name="Matsuura N."/>
            <person name="Sun L."/>
            <person name="Toyonaga M."/>
            <person name="Kuroda K."/>
            <person name="Ohashi A."/>
            <person name="Cruz R."/>
            <person name="Yamaguchi T."/>
            <person name="Sekiguchi Y."/>
        </authorList>
    </citation>
    <scope>NUCLEOTIDE SEQUENCE [LARGE SCALE GENOMIC DNA]</scope>
    <source>
        <strain evidence="2">TBC1</strain>
    </source>
</reference>
<keyword evidence="1" id="KW-0732">Signal</keyword>
<organism evidence="2">
    <name type="scientific">Lentimicrobium saccharophilum</name>
    <dbReference type="NCBI Taxonomy" id="1678841"/>
    <lineage>
        <taxon>Bacteria</taxon>
        <taxon>Pseudomonadati</taxon>
        <taxon>Bacteroidota</taxon>
        <taxon>Bacteroidia</taxon>
        <taxon>Bacteroidales</taxon>
        <taxon>Lentimicrobiaceae</taxon>
        <taxon>Lentimicrobium</taxon>
    </lineage>
</organism>
<dbReference type="RefSeq" id="WP_062038770.1">
    <property type="nucleotide sequence ID" value="NZ_DF968182.1"/>
</dbReference>
<accession>A0A0S7BW79</accession>
<sequence>MKANYLILLIMLTGAINAAVYGQASVTGHMAAEIVDAVDAGFEGQTDFSLNVNNDHKLVELGKLNLTTAADMLCSVKLTNARVTNRDGESFNLETSTTHKDQFMTTDAHGEQALALTAITPDIPKGGRFVGNYTVVLAYN</sequence>
<evidence type="ECO:0000313" key="2">
    <source>
        <dbReference type="EMBL" id="GAP42647.1"/>
    </source>
</evidence>
<feature type="chain" id="PRO_5006633220" evidence="1">
    <location>
        <begin position="19"/>
        <end position="140"/>
    </location>
</feature>
<keyword evidence="3" id="KW-1185">Reference proteome</keyword>
<dbReference type="Proteomes" id="UP000053091">
    <property type="component" value="Unassembled WGS sequence"/>
</dbReference>
<feature type="signal peptide" evidence="1">
    <location>
        <begin position="1"/>
        <end position="18"/>
    </location>
</feature>
<gene>
    <name evidence="2" type="ORF">TBC1_11779</name>
</gene>
<protein>
    <submittedName>
        <fullName evidence="2">Uncharacterized protein</fullName>
    </submittedName>
</protein>
<dbReference type="PATRIC" id="fig|1678841.3.peg.881"/>
<proteinExistence type="predicted"/>